<dbReference type="GO" id="GO:0003924">
    <property type="term" value="F:GTPase activity"/>
    <property type="evidence" value="ECO:0007669"/>
    <property type="project" value="InterPro"/>
</dbReference>
<dbReference type="PROSITE" id="PS51721">
    <property type="entry name" value="G_CP"/>
    <property type="match status" value="1"/>
</dbReference>
<dbReference type="InterPro" id="IPR030378">
    <property type="entry name" value="G_CP_dom"/>
</dbReference>
<proteinExistence type="predicted"/>
<evidence type="ECO:0000256" key="1">
    <source>
        <dbReference type="ARBA" id="ARBA00004496"/>
    </source>
</evidence>
<dbReference type="Gene3D" id="3.40.50.300">
    <property type="entry name" value="P-loop containing nucleotide triphosphate hydrolases"/>
    <property type="match status" value="1"/>
</dbReference>
<evidence type="ECO:0000256" key="2">
    <source>
        <dbReference type="ARBA" id="ARBA00022490"/>
    </source>
</evidence>
<feature type="domain" description="CP-type G" evidence="7">
    <location>
        <begin position="255"/>
        <end position="462"/>
    </location>
</feature>
<feature type="region of interest" description="Disordered" evidence="6">
    <location>
        <begin position="181"/>
        <end position="212"/>
    </location>
</feature>
<name>A0AA88KE28_NAELO</name>
<dbReference type="CDD" id="cd01857">
    <property type="entry name" value="HSR1_MMR1"/>
    <property type="match status" value="1"/>
</dbReference>
<dbReference type="GO" id="GO:0005829">
    <property type="term" value="C:cytosol"/>
    <property type="evidence" value="ECO:0007669"/>
    <property type="project" value="TreeGrafter"/>
</dbReference>
<dbReference type="InterPro" id="IPR043358">
    <property type="entry name" value="GNL1-like"/>
</dbReference>
<evidence type="ECO:0000313" key="8">
    <source>
        <dbReference type="EMBL" id="KAG2374643.1"/>
    </source>
</evidence>
<keyword evidence="3" id="KW-0547">Nucleotide-binding</keyword>
<protein>
    <recommendedName>
        <fullName evidence="7">CP-type G domain-containing protein</fullName>
    </recommendedName>
</protein>
<dbReference type="PRINTS" id="PR00326">
    <property type="entry name" value="GTP1OBG"/>
</dbReference>
<dbReference type="SUPFAM" id="SSF52540">
    <property type="entry name" value="P-loop containing nucleoside triphosphate hydrolases"/>
    <property type="match status" value="1"/>
</dbReference>
<dbReference type="GeneID" id="68103116"/>
<organism evidence="8 9">
    <name type="scientific">Naegleria lovaniensis</name>
    <name type="common">Amoeba</name>
    <dbReference type="NCBI Taxonomy" id="51637"/>
    <lineage>
        <taxon>Eukaryota</taxon>
        <taxon>Discoba</taxon>
        <taxon>Heterolobosea</taxon>
        <taxon>Tetramitia</taxon>
        <taxon>Eutetramitia</taxon>
        <taxon>Vahlkampfiidae</taxon>
        <taxon>Naegleria</taxon>
    </lineage>
</organism>
<accession>A0AA88KE28</accession>
<evidence type="ECO:0000256" key="3">
    <source>
        <dbReference type="ARBA" id="ARBA00022741"/>
    </source>
</evidence>
<evidence type="ECO:0000259" key="7">
    <source>
        <dbReference type="PROSITE" id="PS51721"/>
    </source>
</evidence>
<dbReference type="GO" id="GO:0005525">
    <property type="term" value="F:GTP binding"/>
    <property type="evidence" value="ECO:0007669"/>
    <property type="project" value="UniProtKB-KW"/>
</dbReference>
<sequence>MPGTRTKNKMGGLGKTLLKSRNKKKEKVLSDRHQETLAASIQQDHDEKVGSDELPIEEEILKEDTVMHNMINRGRGKLESIIQTNDLQDLMLNAKMSLKRYEKESATFLIKDGDGAPKEYKVVEAQKNSDDEDEDDIVDEEAYAEGTLILKEKTQEEILDRVREMQELNVQLPIPRRPREAYELFKKNSDDEDEGEETKKKKKKKKSNNASKLQAKKQLIQIETDSFLRWRRSLAEIEESYDATLTPYEKNIEVWRQLWRVVERSDIVVQIVDCRNPLQFQCEDLEKYVKEVDPKKENFLLLNKADLLTKKQRFKWACYFKKKKINFLFFSAKNEITKIANRQITREELLKEQQEELDQYDVTNYVSPQESDWTYIFSRSELLFFFKSLMKNFNPEQKKSDTGRVVVGMVGYPNVGKSSLVNVLCGKKKVAVGSTPGKTKHFQTLPIGDSVMLADCPGLVFPSIQTTKEEMIVDGILSIDHQMRDYRPPMELVCGRIPRRTFELTYGLTFPKIPGKARMTFVTPENLLRTFCKAKGLMSQNGVPNYPMAARRILKDYVDGKILFCHAPPENVQVTDLEEGDQLVSNNMIHTDNDHEVIVINHDEELADDDEYFTESEDGDDQEDNRLDREGDEDVLYNSDGEIIENEDADDEDAQSDSASDDMEWEGEIDDFNLVNVHTEALERKKEKIIQYKGYDPFELDEQTIMVEQKPEGNSQTGPMKTQDLFDSLTEKQKRRKFTHLKKFM</sequence>
<keyword evidence="2" id="KW-0963">Cytoplasm</keyword>
<dbReference type="RefSeq" id="XP_044543817.1">
    <property type="nucleotide sequence ID" value="XM_044686231.1"/>
</dbReference>
<evidence type="ECO:0000256" key="6">
    <source>
        <dbReference type="SAM" id="MobiDB-lite"/>
    </source>
</evidence>
<dbReference type="Proteomes" id="UP000816034">
    <property type="component" value="Unassembled WGS sequence"/>
</dbReference>
<feature type="region of interest" description="Disordered" evidence="6">
    <location>
        <begin position="1"/>
        <end position="33"/>
    </location>
</feature>
<keyword evidence="9" id="KW-1185">Reference proteome</keyword>
<feature type="compositionally biased region" description="Acidic residues" evidence="6">
    <location>
        <begin position="614"/>
        <end position="623"/>
    </location>
</feature>
<keyword evidence="4" id="KW-0378">Hydrolase</keyword>
<gene>
    <name evidence="8" type="ORF">C9374_010662</name>
</gene>
<reference evidence="8 9" key="1">
    <citation type="journal article" date="2018" name="BMC Genomics">
        <title>The genome of Naegleria lovaniensis, the basis for a comparative approach to unravel pathogenicity factors of the human pathogenic amoeba N. fowleri.</title>
        <authorList>
            <person name="Liechti N."/>
            <person name="Schurch N."/>
            <person name="Bruggmann R."/>
            <person name="Wittwer M."/>
        </authorList>
    </citation>
    <scope>NUCLEOTIDE SEQUENCE [LARGE SCALE GENOMIC DNA]</scope>
    <source>
        <strain evidence="8 9">ATCC 30569</strain>
    </source>
</reference>
<evidence type="ECO:0000256" key="4">
    <source>
        <dbReference type="ARBA" id="ARBA00022801"/>
    </source>
</evidence>
<dbReference type="Pfam" id="PF01926">
    <property type="entry name" value="MMR_HSR1"/>
    <property type="match status" value="1"/>
</dbReference>
<comment type="caution">
    <text evidence="8">The sequence shown here is derived from an EMBL/GenBank/DDBJ whole genome shotgun (WGS) entry which is preliminary data.</text>
</comment>
<evidence type="ECO:0000313" key="9">
    <source>
        <dbReference type="Proteomes" id="UP000816034"/>
    </source>
</evidence>
<feature type="region of interest" description="Disordered" evidence="6">
    <location>
        <begin position="614"/>
        <end position="663"/>
    </location>
</feature>
<dbReference type="EMBL" id="PYSW02000044">
    <property type="protein sequence ID" value="KAG2374643.1"/>
    <property type="molecule type" value="Genomic_DNA"/>
</dbReference>
<keyword evidence="5" id="KW-0342">GTP-binding</keyword>
<dbReference type="PANTHER" id="PTHR45709">
    <property type="entry name" value="LARGE SUBUNIT GTPASE 1 HOMOLOG-RELATED"/>
    <property type="match status" value="1"/>
</dbReference>
<feature type="compositionally biased region" description="Acidic residues" evidence="6">
    <location>
        <begin position="642"/>
        <end position="663"/>
    </location>
</feature>
<dbReference type="InterPro" id="IPR027417">
    <property type="entry name" value="P-loop_NTPase"/>
</dbReference>
<evidence type="ECO:0000256" key="5">
    <source>
        <dbReference type="ARBA" id="ARBA00023134"/>
    </source>
</evidence>
<dbReference type="AlphaFoldDB" id="A0AA88KE28"/>
<dbReference type="InterPro" id="IPR006073">
    <property type="entry name" value="GTP-bd"/>
</dbReference>
<comment type="subcellular location">
    <subcellularLocation>
        <location evidence="1">Cytoplasm</location>
    </subcellularLocation>
</comment>
<dbReference type="PANTHER" id="PTHR45709:SF2">
    <property type="entry name" value="LARGE SUBUNIT GTPASE 1 HOMOLOG"/>
    <property type="match status" value="1"/>
</dbReference>